<dbReference type="Proteomes" id="UP000323522">
    <property type="component" value="Chromosome"/>
</dbReference>
<accession>A0A5C1PY00</accession>
<dbReference type="PROSITE" id="PS50112">
    <property type="entry name" value="PAS"/>
    <property type="match status" value="1"/>
</dbReference>
<name>A0A5C1PY00_9BURK</name>
<dbReference type="InterPro" id="IPR003661">
    <property type="entry name" value="HisK_dim/P_dom"/>
</dbReference>
<dbReference type="SMART" id="SM00091">
    <property type="entry name" value="PAS"/>
    <property type="match status" value="1"/>
</dbReference>
<reference evidence="10 11" key="1">
    <citation type="submission" date="2019-02" db="EMBL/GenBank/DDBJ databases">
        <title>Complete Genome Sequence and Methylome Analysis of Sphaerotilus natans subsp. sulfidivorans D-507.</title>
        <authorList>
            <person name="Fomenkov A."/>
            <person name="Gridneva E."/>
            <person name="Smolyakov D."/>
            <person name="Dubinina G."/>
            <person name="Vincze T."/>
            <person name="Grabovich M."/>
            <person name="Roberts R.J."/>
        </authorList>
    </citation>
    <scope>NUCLEOTIDE SEQUENCE [LARGE SCALE GENOMIC DNA]</scope>
    <source>
        <strain evidence="10 11">D-507</strain>
    </source>
</reference>
<dbReference type="PROSITE" id="PS50110">
    <property type="entry name" value="RESPONSE_REGULATORY"/>
    <property type="match status" value="1"/>
</dbReference>
<evidence type="ECO:0000256" key="3">
    <source>
        <dbReference type="ARBA" id="ARBA00022553"/>
    </source>
</evidence>
<dbReference type="SUPFAM" id="SSF52172">
    <property type="entry name" value="CheY-like"/>
    <property type="match status" value="1"/>
</dbReference>
<dbReference type="InterPro" id="IPR036890">
    <property type="entry name" value="HATPase_C_sf"/>
</dbReference>
<dbReference type="PRINTS" id="PR00344">
    <property type="entry name" value="BCTRLSENSOR"/>
</dbReference>
<dbReference type="InterPro" id="IPR004358">
    <property type="entry name" value="Sig_transdc_His_kin-like_C"/>
</dbReference>
<dbReference type="RefSeq" id="WP_149502836.1">
    <property type="nucleotide sequence ID" value="NZ_CP035708.1"/>
</dbReference>
<keyword evidence="10" id="KW-0418">Kinase</keyword>
<organism evidence="10 11">
    <name type="scientific">Sphaerotilus sulfidivorans</name>
    <dbReference type="NCBI Taxonomy" id="639200"/>
    <lineage>
        <taxon>Bacteria</taxon>
        <taxon>Pseudomonadati</taxon>
        <taxon>Pseudomonadota</taxon>
        <taxon>Betaproteobacteria</taxon>
        <taxon>Burkholderiales</taxon>
        <taxon>Sphaerotilaceae</taxon>
        <taxon>Sphaerotilus</taxon>
    </lineage>
</organism>
<keyword evidence="3 4" id="KW-0597">Phosphoprotein</keyword>
<dbReference type="InterPro" id="IPR003594">
    <property type="entry name" value="HATPase_dom"/>
</dbReference>
<keyword evidence="12" id="KW-1185">Reference proteome</keyword>
<dbReference type="SMART" id="SM00388">
    <property type="entry name" value="HisKA"/>
    <property type="match status" value="1"/>
</dbReference>
<dbReference type="InterPro" id="IPR000014">
    <property type="entry name" value="PAS"/>
</dbReference>
<dbReference type="Gene3D" id="1.10.287.130">
    <property type="match status" value="1"/>
</dbReference>
<evidence type="ECO:0000256" key="2">
    <source>
        <dbReference type="ARBA" id="ARBA00012438"/>
    </source>
</evidence>
<dbReference type="InterPro" id="IPR001789">
    <property type="entry name" value="Sig_transdc_resp-reg_receiver"/>
</dbReference>
<comment type="catalytic activity">
    <reaction evidence="1">
        <text>ATP + protein L-histidine = ADP + protein N-phospho-L-histidine.</text>
        <dbReference type="EC" id="2.7.13.3"/>
    </reaction>
</comment>
<protein>
    <recommendedName>
        <fullName evidence="2">histidine kinase</fullName>
        <ecNumber evidence="2">2.7.13.3</ecNumber>
    </recommendedName>
</protein>
<evidence type="ECO:0000259" key="7">
    <source>
        <dbReference type="PROSITE" id="PS50112"/>
    </source>
</evidence>
<dbReference type="InterPro" id="IPR011006">
    <property type="entry name" value="CheY-like_superfamily"/>
</dbReference>
<reference evidence="9 12" key="2">
    <citation type="submission" date="2024-06" db="EMBL/GenBank/DDBJ databases">
        <title>Genomic Encyclopedia of Type Strains, Phase IV (KMG-IV): sequencing the most valuable type-strain genomes for metagenomic binning, comparative biology and taxonomic classification.</title>
        <authorList>
            <person name="Goeker M."/>
        </authorList>
    </citation>
    <scope>NUCLEOTIDE SEQUENCE [LARGE SCALE GENOMIC DNA]</scope>
    <source>
        <strain evidence="9 12">D-501</strain>
    </source>
</reference>
<dbReference type="Proteomes" id="UP001549111">
    <property type="component" value="Unassembled WGS sequence"/>
</dbReference>
<dbReference type="GO" id="GO:0000155">
    <property type="term" value="F:phosphorelay sensor kinase activity"/>
    <property type="evidence" value="ECO:0007669"/>
    <property type="project" value="InterPro"/>
</dbReference>
<dbReference type="PANTHER" id="PTHR43065:SF42">
    <property type="entry name" value="TWO-COMPONENT SENSOR PPRA"/>
    <property type="match status" value="1"/>
</dbReference>
<dbReference type="OrthoDB" id="5389366at2"/>
<dbReference type="EMBL" id="JBEPLS010000006">
    <property type="protein sequence ID" value="MET3604123.1"/>
    <property type="molecule type" value="Genomic_DNA"/>
</dbReference>
<evidence type="ECO:0000313" key="11">
    <source>
        <dbReference type="Proteomes" id="UP000323522"/>
    </source>
</evidence>
<gene>
    <name evidence="9" type="ORF">ABIC99_001937</name>
    <name evidence="10" type="ORF">EWH46_04385</name>
</gene>
<evidence type="ECO:0000259" key="8">
    <source>
        <dbReference type="PROSITE" id="PS50113"/>
    </source>
</evidence>
<proteinExistence type="predicted"/>
<dbReference type="SUPFAM" id="SSF55874">
    <property type="entry name" value="ATPase domain of HSP90 chaperone/DNA topoisomerase II/histidine kinase"/>
    <property type="match status" value="1"/>
</dbReference>
<dbReference type="PROSITE" id="PS50113">
    <property type="entry name" value="PAC"/>
    <property type="match status" value="1"/>
</dbReference>
<feature type="modified residue" description="4-aspartylphosphate" evidence="4">
    <location>
        <position position="477"/>
    </location>
</feature>
<evidence type="ECO:0000259" key="5">
    <source>
        <dbReference type="PROSITE" id="PS50109"/>
    </source>
</evidence>
<evidence type="ECO:0000313" key="9">
    <source>
        <dbReference type="EMBL" id="MET3604123.1"/>
    </source>
</evidence>
<dbReference type="PANTHER" id="PTHR43065">
    <property type="entry name" value="SENSOR HISTIDINE KINASE"/>
    <property type="match status" value="1"/>
</dbReference>
<dbReference type="SMART" id="SM00387">
    <property type="entry name" value="HATPase_c"/>
    <property type="match status" value="1"/>
</dbReference>
<dbReference type="Pfam" id="PF00512">
    <property type="entry name" value="HisKA"/>
    <property type="match status" value="1"/>
</dbReference>
<dbReference type="SMART" id="SM00448">
    <property type="entry name" value="REC"/>
    <property type="match status" value="1"/>
</dbReference>
<evidence type="ECO:0000313" key="12">
    <source>
        <dbReference type="Proteomes" id="UP001549111"/>
    </source>
</evidence>
<evidence type="ECO:0000259" key="6">
    <source>
        <dbReference type="PROSITE" id="PS50110"/>
    </source>
</evidence>
<dbReference type="InterPro" id="IPR036097">
    <property type="entry name" value="HisK_dim/P_sf"/>
</dbReference>
<dbReference type="NCBIfam" id="TIGR00229">
    <property type="entry name" value="sensory_box"/>
    <property type="match status" value="1"/>
</dbReference>
<dbReference type="Pfam" id="PF00072">
    <property type="entry name" value="Response_reg"/>
    <property type="match status" value="1"/>
</dbReference>
<dbReference type="EMBL" id="CP035708">
    <property type="protein sequence ID" value="QEN00091.1"/>
    <property type="molecule type" value="Genomic_DNA"/>
</dbReference>
<dbReference type="InterPro" id="IPR013656">
    <property type="entry name" value="PAS_4"/>
</dbReference>
<dbReference type="CDD" id="cd00082">
    <property type="entry name" value="HisKA"/>
    <property type="match status" value="1"/>
</dbReference>
<evidence type="ECO:0000256" key="4">
    <source>
        <dbReference type="PROSITE-ProRule" id="PRU00169"/>
    </source>
</evidence>
<feature type="domain" description="Histidine kinase" evidence="5">
    <location>
        <begin position="165"/>
        <end position="389"/>
    </location>
</feature>
<dbReference type="InterPro" id="IPR005467">
    <property type="entry name" value="His_kinase_dom"/>
</dbReference>
<keyword evidence="10" id="KW-0808">Transferase</keyword>
<dbReference type="KEGG" id="snn:EWH46_04385"/>
<dbReference type="SUPFAM" id="SSF55785">
    <property type="entry name" value="PYP-like sensor domain (PAS domain)"/>
    <property type="match status" value="1"/>
</dbReference>
<dbReference type="Pfam" id="PF02518">
    <property type="entry name" value="HATPase_c"/>
    <property type="match status" value="1"/>
</dbReference>
<evidence type="ECO:0000256" key="1">
    <source>
        <dbReference type="ARBA" id="ARBA00000085"/>
    </source>
</evidence>
<dbReference type="Gene3D" id="3.30.450.20">
    <property type="entry name" value="PAS domain"/>
    <property type="match status" value="1"/>
</dbReference>
<dbReference type="CDD" id="cd00130">
    <property type="entry name" value="PAS"/>
    <property type="match status" value="1"/>
</dbReference>
<dbReference type="PROSITE" id="PS50109">
    <property type="entry name" value="HIS_KIN"/>
    <property type="match status" value="1"/>
</dbReference>
<dbReference type="Gene3D" id="3.40.50.2300">
    <property type="match status" value="1"/>
</dbReference>
<dbReference type="Pfam" id="PF08448">
    <property type="entry name" value="PAS_4"/>
    <property type="match status" value="1"/>
</dbReference>
<feature type="domain" description="Response regulatory" evidence="6">
    <location>
        <begin position="427"/>
        <end position="540"/>
    </location>
</feature>
<dbReference type="SUPFAM" id="SSF47384">
    <property type="entry name" value="Homodimeric domain of signal transducing histidine kinase"/>
    <property type="match status" value="1"/>
</dbReference>
<dbReference type="InterPro" id="IPR000700">
    <property type="entry name" value="PAS-assoc_C"/>
</dbReference>
<evidence type="ECO:0000313" key="10">
    <source>
        <dbReference type="EMBL" id="QEN00091.1"/>
    </source>
</evidence>
<dbReference type="AlphaFoldDB" id="A0A5C1PY00"/>
<feature type="domain" description="PAS" evidence="7">
    <location>
        <begin position="28"/>
        <end position="98"/>
    </location>
</feature>
<dbReference type="EC" id="2.7.13.3" evidence="2"/>
<dbReference type="InterPro" id="IPR035965">
    <property type="entry name" value="PAS-like_dom_sf"/>
</dbReference>
<feature type="domain" description="PAC" evidence="8">
    <location>
        <begin position="100"/>
        <end position="152"/>
    </location>
</feature>
<sequence>MDPTLSLPESADPGSAPRDALLAELRLSEARLRLIFDNVPALIGYFDRNHVYQYANKGYTDWFGRGRDIAAGRPIVDVLPPEVYAVVIPHVVLALKGSRQRYEYEMARDDGRIVNARTELVPEFGPDGEVLGCFVLSVDVSEVKQAQVAIAQAQKMEAVGQLTGGIAHDLNNMLAVMIGNLAALRDRRPGDPELAEFLTPALKAAHSGADLIRRLLTFARQQPLAPRAVDVGEVVADAAQLLVRSLPDSVRLLTSLAAPRQRLIARTDAHQLESAILNLAINARDAMPEGGELRIETDECLLDAAEAAEAEVLPGRHVRISVTDTGIGMDEATRARVFEPFFTTKRFGQGSGLGLPMVYGFVRQCGGGVLLHSRPGAGTRVTLLLQPAEMPAAATAPTTAAPGTPADAAVIESPQAADMPPRPGRPLVLLVDDQAELRRIVRRELVALGHPVIEAGDGDEAREILDAVPGIGLLITDIVMPGRTDGRALCRHAARTRPGLRMLMISGYSDEQPGRASDPWPLLRKPFTPEELRSTLEETLK</sequence>
<dbReference type="Gene3D" id="3.30.565.10">
    <property type="entry name" value="Histidine kinase-like ATPase, C-terminal domain"/>
    <property type="match status" value="1"/>
</dbReference>